<protein>
    <submittedName>
        <fullName evidence="1">Uncharacterized protein</fullName>
    </submittedName>
</protein>
<dbReference type="Proteomes" id="UP001204376">
    <property type="component" value="Unassembled WGS sequence"/>
</dbReference>
<sequence length="41" mass="4837">MVFSLTVSYESIVVERVEIKEDYYTELLEQHLIGFLTLQAE</sequence>
<dbReference type="EMBL" id="JANHOH010000002">
    <property type="protein sequence ID" value="MCQ6959123.1"/>
    <property type="molecule type" value="Genomic_DNA"/>
</dbReference>
<gene>
    <name evidence="1" type="ORF">NPE20_14195</name>
</gene>
<name>A0ABT1T5A3_9SPHI</name>
<proteinExistence type="predicted"/>
<evidence type="ECO:0000313" key="2">
    <source>
        <dbReference type="Proteomes" id="UP001204376"/>
    </source>
</evidence>
<organism evidence="1 2">
    <name type="scientific">Mucilaginibacter aquariorum</name>
    <dbReference type="NCBI Taxonomy" id="2967225"/>
    <lineage>
        <taxon>Bacteria</taxon>
        <taxon>Pseudomonadati</taxon>
        <taxon>Bacteroidota</taxon>
        <taxon>Sphingobacteriia</taxon>
        <taxon>Sphingobacteriales</taxon>
        <taxon>Sphingobacteriaceae</taxon>
        <taxon>Mucilaginibacter</taxon>
    </lineage>
</organism>
<keyword evidence="2" id="KW-1185">Reference proteome</keyword>
<reference evidence="1 2" key="1">
    <citation type="submission" date="2022-07" db="EMBL/GenBank/DDBJ databases">
        <title>Mucilaginibacter sp. JC4.</title>
        <authorList>
            <person name="Le V."/>
            <person name="Ko S.-R."/>
            <person name="Ahn C.-Y."/>
            <person name="Oh H.-M."/>
        </authorList>
    </citation>
    <scope>NUCLEOTIDE SEQUENCE [LARGE SCALE GENOMIC DNA]</scope>
    <source>
        <strain evidence="1 2">JC4</strain>
    </source>
</reference>
<evidence type="ECO:0000313" key="1">
    <source>
        <dbReference type="EMBL" id="MCQ6959123.1"/>
    </source>
</evidence>
<comment type="caution">
    <text evidence="1">The sequence shown here is derived from an EMBL/GenBank/DDBJ whole genome shotgun (WGS) entry which is preliminary data.</text>
</comment>
<accession>A0ABT1T5A3</accession>
<dbReference type="RefSeq" id="WP_256539312.1">
    <property type="nucleotide sequence ID" value="NZ_JANHOH010000002.1"/>
</dbReference>